<dbReference type="Proteomes" id="UP000593737">
    <property type="component" value="Chromosome"/>
</dbReference>
<protein>
    <recommendedName>
        <fullName evidence="3">Peptidase C39 domain-containing protein</fullName>
    </recommendedName>
</protein>
<evidence type="ECO:0008006" key="3">
    <source>
        <dbReference type="Google" id="ProtNLM"/>
    </source>
</evidence>
<proteinExistence type="predicted"/>
<sequence>MKPVVQLERTGCGIAAVAAIAGVSYQRAQRTANRLGIFAEDRRLWSEAVYIRRLLQNYRLCPAPREETFLSWGSLPDLALLAIKWHREQGRPCWHWVVFVRDSEGERVLDSKRSLTRHVRTDFGRMRPKWYITVARM</sequence>
<reference evidence="1 2" key="1">
    <citation type="journal article" date="2020" name="ISME J.">
        <title>Enrichment and physiological characterization of a novel comammox Nitrospira indicates ammonium inhibition of complete nitrification.</title>
        <authorList>
            <person name="Sakoula D."/>
            <person name="Koch H."/>
            <person name="Frank J."/>
            <person name="Jetten M.S.M."/>
            <person name="van Kessel M.A.H.J."/>
            <person name="Lucker S."/>
        </authorList>
    </citation>
    <scope>NUCLEOTIDE SEQUENCE [LARGE SCALE GENOMIC DNA]</scope>
    <source>
        <strain evidence="1">Comreactor17</strain>
    </source>
</reference>
<evidence type="ECO:0000313" key="1">
    <source>
        <dbReference type="EMBL" id="QPD04175.1"/>
    </source>
</evidence>
<dbReference type="KEGG" id="nkf:Nkreftii_001949"/>
<dbReference type="AlphaFoldDB" id="A0A7S8FE12"/>
<evidence type="ECO:0000313" key="2">
    <source>
        <dbReference type="Proteomes" id="UP000593737"/>
    </source>
</evidence>
<name>A0A7S8FE12_9BACT</name>
<dbReference type="EMBL" id="CP047423">
    <property type="protein sequence ID" value="QPD04175.1"/>
    <property type="molecule type" value="Genomic_DNA"/>
</dbReference>
<organism evidence="1 2">
    <name type="scientific">Candidatus Nitrospira kreftii</name>
    <dbReference type="NCBI Taxonomy" id="2652173"/>
    <lineage>
        <taxon>Bacteria</taxon>
        <taxon>Pseudomonadati</taxon>
        <taxon>Nitrospirota</taxon>
        <taxon>Nitrospiria</taxon>
        <taxon>Nitrospirales</taxon>
        <taxon>Nitrospiraceae</taxon>
        <taxon>Nitrospira</taxon>
    </lineage>
</organism>
<gene>
    <name evidence="1" type="ORF">Nkreftii_001949</name>
</gene>
<accession>A0A7S8FE12</accession>